<dbReference type="AlphaFoldDB" id="A0ABD0BKQ4"/>
<gene>
    <name evidence="1" type="ORF">CULCOIPH005_15840</name>
</gene>
<accession>A0ABD0BKQ4</accession>
<comment type="caution">
    <text evidence="1">The sequence shown here is derived from an EMBL/GenBank/DDBJ whole genome shotgun (WGS) entry which is preliminary data.</text>
</comment>
<evidence type="ECO:0000313" key="2">
    <source>
        <dbReference type="Proteomes" id="UP001205910"/>
    </source>
</evidence>
<name>A0ABD0BKQ4_CORUL</name>
<evidence type="ECO:0000313" key="1">
    <source>
        <dbReference type="EMBL" id="GJJ43395.1"/>
    </source>
</evidence>
<dbReference type="KEGG" id="cun:Cul210932_2048"/>
<dbReference type="RefSeq" id="WP_014836826.1">
    <property type="nucleotide sequence ID" value="NZ_AP019662.1"/>
</dbReference>
<proteinExistence type="predicted"/>
<organism evidence="1 2">
    <name type="scientific">Corynebacterium ulcerans</name>
    <dbReference type="NCBI Taxonomy" id="65058"/>
    <lineage>
        <taxon>Bacteria</taxon>
        <taxon>Bacillati</taxon>
        <taxon>Actinomycetota</taxon>
        <taxon>Actinomycetes</taxon>
        <taxon>Mycobacteriales</taxon>
        <taxon>Corynebacteriaceae</taxon>
        <taxon>Corynebacterium</taxon>
    </lineage>
</organism>
<sequence length="83" mass="8881">MHETLLAAADAATQDKGFYKFFEIIFKNVATINDFIARGMGSSMAGDKDVEAGKGFKSIFHLFHEWLTTGSSAPAAPADPKAA</sequence>
<dbReference type="EMBL" id="BQFK01000004">
    <property type="protein sequence ID" value="GJJ43395.1"/>
    <property type="molecule type" value="Genomic_DNA"/>
</dbReference>
<reference evidence="1 2" key="1">
    <citation type="submission" date="2021-11" db="EMBL/GenBank/DDBJ databases">
        <title>Whole genome sequences of diphtheriae toxin producing Corynebacterium ulcerans isolates from cats in Osaka, Japan.</title>
        <authorList>
            <person name="Umeda K."/>
            <person name="Hirai Y."/>
        </authorList>
    </citation>
    <scope>NUCLEOTIDE SEQUENCE [LARGE SCALE GENOMIC DNA]</scope>
    <source>
        <strain evidence="1 2">12109B-1</strain>
    </source>
</reference>
<dbReference type="Proteomes" id="UP001205910">
    <property type="component" value="Unassembled WGS sequence"/>
</dbReference>
<protein>
    <submittedName>
        <fullName evidence="1">Uncharacterized protein</fullName>
    </submittedName>
</protein>